<evidence type="ECO:0000256" key="7">
    <source>
        <dbReference type="SAM" id="Phobius"/>
    </source>
</evidence>
<keyword evidence="4" id="KW-0378">Hydrolase</keyword>
<feature type="transmembrane region" description="Helical" evidence="7">
    <location>
        <begin position="142"/>
        <end position="162"/>
    </location>
</feature>
<dbReference type="Gene3D" id="1.20.1540.10">
    <property type="entry name" value="Rhomboid-like"/>
    <property type="match status" value="1"/>
</dbReference>
<dbReference type="InterPro" id="IPR000315">
    <property type="entry name" value="Znf_B-box"/>
</dbReference>
<dbReference type="CDD" id="cd19756">
    <property type="entry name" value="Bbox2"/>
    <property type="match status" value="1"/>
</dbReference>
<feature type="transmembrane region" description="Helical" evidence="7">
    <location>
        <begin position="193"/>
        <end position="213"/>
    </location>
</feature>
<feature type="domain" description="B box-type" evidence="8">
    <location>
        <begin position="2"/>
        <end position="54"/>
    </location>
</feature>
<dbReference type="PANTHER" id="PTHR43731">
    <property type="entry name" value="RHOMBOID PROTEASE"/>
    <property type="match status" value="1"/>
</dbReference>
<proteinExistence type="inferred from homology"/>
<keyword evidence="10" id="KW-1185">Reference proteome</keyword>
<dbReference type="Pfam" id="PF01694">
    <property type="entry name" value="Rhomboid"/>
    <property type="match status" value="1"/>
</dbReference>
<dbReference type="eggNOG" id="COG0705">
    <property type="taxonomic scope" value="Bacteria"/>
</dbReference>
<dbReference type="PANTHER" id="PTHR43731:SF14">
    <property type="entry name" value="PRESENILIN-ASSOCIATED RHOMBOID-LIKE PROTEIN, MITOCHONDRIAL"/>
    <property type="match status" value="1"/>
</dbReference>
<feature type="transmembrane region" description="Helical" evidence="7">
    <location>
        <begin position="65"/>
        <end position="82"/>
    </location>
</feature>
<dbReference type="EMBL" id="CANL01000001">
    <property type="protein sequence ID" value="CCM61838.1"/>
    <property type="molecule type" value="Genomic_DNA"/>
</dbReference>
<dbReference type="GO" id="GO:0004252">
    <property type="term" value="F:serine-type endopeptidase activity"/>
    <property type="evidence" value="ECO:0007669"/>
    <property type="project" value="InterPro"/>
</dbReference>
<evidence type="ECO:0000256" key="2">
    <source>
        <dbReference type="ARBA" id="ARBA00009045"/>
    </source>
</evidence>
<keyword evidence="3 7" id="KW-0812">Transmembrane</keyword>
<evidence type="ECO:0000259" key="8">
    <source>
        <dbReference type="PROSITE" id="PS50119"/>
    </source>
</evidence>
<comment type="subcellular location">
    <subcellularLocation>
        <location evidence="1">Membrane</location>
        <topology evidence="1">Multi-pass membrane protein</topology>
    </subcellularLocation>
</comment>
<dbReference type="GO" id="GO:0008270">
    <property type="term" value="F:zinc ion binding"/>
    <property type="evidence" value="ECO:0007669"/>
    <property type="project" value="InterPro"/>
</dbReference>
<protein>
    <submittedName>
        <fullName evidence="9">Putative Rhomboid family protein</fullName>
    </submittedName>
</protein>
<evidence type="ECO:0000313" key="9">
    <source>
        <dbReference type="EMBL" id="CCM61838.1"/>
    </source>
</evidence>
<feature type="transmembrane region" description="Helical" evidence="7">
    <location>
        <begin position="168"/>
        <end position="186"/>
    </location>
</feature>
<evidence type="ECO:0000256" key="6">
    <source>
        <dbReference type="ARBA" id="ARBA00023136"/>
    </source>
</evidence>
<comment type="caution">
    <text evidence="9">The sequence shown here is derived from an EMBL/GenBank/DDBJ whole genome shotgun (WGS) entry which is preliminary data.</text>
</comment>
<gene>
    <name evidence="9" type="ORF">BN381_10069</name>
</gene>
<dbReference type="OrthoDB" id="9807874at2"/>
<name>R4YVP4_9ACTN</name>
<feature type="transmembrane region" description="Helical" evidence="7">
    <location>
        <begin position="117"/>
        <end position="135"/>
    </location>
</feature>
<evidence type="ECO:0000256" key="1">
    <source>
        <dbReference type="ARBA" id="ARBA00004141"/>
    </source>
</evidence>
<dbReference type="Proteomes" id="UP000018291">
    <property type="component" value="Unassembled WGS sequence"/>
</dbReference>
<dbReference type="InterPro" id="IPR022764">
    <property type="entry name" value="Peptidase_S54_rhomboid_dom"/>
</dbReference>
<organism evidence="9 10">
    <name type="scientific">Candidatus Neomicrothrix parvicella RN1</name>
    <dbReference type="NCBI Taxonomy" id="1229780"/>
    <lineage>
        <taxon>Bacteria</taxon>
        <taxon>Bacillati</taxon>
        <taxon>Actinomycetota</taxon>
        <taxon>Acidimicrobiia</taxon>
        <taxon>Acidimicrobiales</taxon>
        <taxon>Microthrixaceae</taxon>
        <taxon>Candidatus Neomicrothrix</taxon>
    </lineage>
</organism>
<evidence type="ECO:0000256" key="4">
    <source>
        <dbReference type="ARBA" id="ARBA00022801"/>
    </source>
</evidence>
<dbReference type="PROSITE" id="PS50119">
    <property type="entry name" value="ZF_BBOX"/>
    <property type="match status" value="1"/>
</dbReference>
<dbReference type="InterPro" id="IPR050925">
    <property type="entry name" value="Rhomboid_protease_S54"/>
</dbReference>
<reference evidence="9 10" key="1">
    <citation type="journal article" date="2013" name="ISME J.">
        <title>Metabolic model for the filamentous 'Candidatus Microthrix parvicella' based on genomic and metagenomic analyses.</title>
        <authorList>
            <person name="Jon McIlroy S."/>
            <person name="Kristiansen R."/>
            <person name="Albertsen M."/>
            <person name="Michael Karst S."/>
            <person name="Rossetti S."/>
            <person name="Lund Nielsen J."/>
            <person name="Tandoi V."/>
            <person name="James Seviour R."/>
            <person name="Nielsen P.H."/>
        </authorList>
    </citation>
    <scope>NUCLEOTIDE SEQUENCE [LARGE SCALE GENOMIC DNA]</scope>
    <source>
        <strain evidence="9 10">RN1</strain>
    </source>
</reference>
<feature type="transmembrane region" description="Helical" evidence="7">
    <location>
        <begin position="250"/>
        <end position="270"/>
    </location>
</feature>
<comment type="similarity">
    <text evidence="2">Belongs to the peptidase S54 family.</text>
</comment>
<feature type="transmembrane region" description="Helical" evidence="7">
    <location>
        <begin position="219"/>
        <end position="238"/>
    </location>
</feature>
<dbReference type="HOGENOM" id="CLU_055068_2_1_11"/>
<sequence length="275" mass="28284">MESTATCTRHPDRAAAVACQRCDRPICPSCMTSASVGFHCPDCLRSGAQRTLPVRRADDPIATKVIIGLNVVAFVASVIYSANLRGVEAWYVFADDTASVAAGEWWRVITGAFLHDGPFHLAMNMLFIWVFGSALEARLGKVGLVALYMAGLLGGALGVVWLSNPLGVPVGASGAGFALMGALVVLQITQGVNLWSSGLGGLVLLNVVVTLAFRGSISVGGQLGGFVAGVVAGVVLFAAPRSQLPRSARVAIVGAGAVFLFGLTIASASARMGAI</sequence>
<evidence type="ECO:0000313" key="10">
    <source>
        <dbReference type="Proteomes" id="UP000018291"/>
    </source>
</evidence>
<dbReference type="InterPro" id="IPR035952">
    <property type="entry name" value="Rhomboid-like_sf"/>
</dbReference>
<keyword evidence="5 7" id="KW-1133">Transmembrane helix</keyword>
<dbReference type="STRING" id="1229780.BN381_10069"/>
<dbReference type="SUPFAM" id="SSF144091">
    <property type="entry name" value="Rhomboid-like"/>
    <property type="match status" value="1"/>
</dbReference>
<dbReference type="AlphaFoldDB" id="R4YVP4"/>
<evidence type="ECO:0000256" key="3">
    <source>
        <dbReference type="ARBA" id="ARBA00022692"/>
    </source>
</evidence>
<evidence type="ECO:0000256" key="5">
    <source>
        <dbReference type="ARBA" id="ARBA00022989"/>
    </source>
</evidence>
<accession>R4YVP4</accession>
<keyword evidence="6 7" id="KW-0472">Membrane</keyword>
<dbReference type="GO" id="GO:0016020">
    <property type="term" value="C:membrane"/>
    <property type="evidence" value="ECO:0007669"/>
    <property type="project" value="UniProtKB-SubCell"/>
</dbReference>